<dbReference type="CDD" id="cd00371">
    <property type="entry name" value="HMA"/>
    <property type="match status" value="1"/>
</dbReference>
<accession>A0A6H5IH88</accession>
<sequence>MSSAKIEFDVQMSCQNCVDAIEKVLNKTEGINHFEISLKQGSVIVDTNLPFSQVQETIETTGRKAVLKGYGENDVSAVSMLGGNSGYSYGENIKGVVRFVQTKEGCLVDGTIDGLSTGPHGLHVHECGDISKGCESVGDHFNPNNTQHGGPDDLPSKRHVGDLGNINADNDGRATFRLVDKLLNVHDIIGRSLVVTEKADNLGRGDTIASKIDGDSGKRLACGIIARSSGLFQNVKKICACSGLTLWDERDKSVSDQKSGIPPTTNNSVCIIF</sequence>
<protein>
    <recommendedName>
        <fullName evidence="14">Extracellular superoxide dismutase [Cu-Zn]</fullName>
        <ecNumber evidence="4">1.15.1.1</ecNumber>
    </recommendedName>
    <alternativeName>
        <fullName evidence="12">Superoxide dismutase copper chaperone</fullName>
    </alternativeName>
</protein>
<reference evidence="16 17" key="1">
    <citation type="submission" date="2020-02" db="EMBL/GenBank/DDBJ databases">
        <authorList>
            <person name="Ferguson B K."/>
        </authorList>
    </citation>
    <scope>NUCLEOTIDE SEQUENCE [LARGE SCALE GENOMIC DNA]</scope>
</reference>
<feature type="domain" description="HMA" evidence="15">
    <location>
        <begin position="3"/>
        <end position="66"/>
    </location>
</feature>
<keyword evidence="9" id="KW-0186">Copper</keyword>
<dbReference type="InterPro" id="IPR036163">
    <property type="entry name" value="HMA_dom_sf"/>
</dbReference>
<keyword evidence="5" id="KW-0479">Metal-binding</keyword>
<name>A0A6H5IH88_9HYME</name>
<keyword evidence="10" id="KW-1015">Disulfide bond</keyword>
<evidence type="ECO:0000256" key="1">
    <source>
        <dbReference type="ARBA" id="ARBA00001947"/>
    </source>
</evidence>
<dbReference type="PROSITE" id="PS00332">
    <property type="entry name" value="SOD_CU_ZN_2"/>
    <property type="match status" value="1"/>
</dbReference>
<dbReference type="Pfam" id="PF00403">
    <property type="entry name" value="HMA"/>
    <property type="match status" value="1"/>
</dbReference>
<evidence type="ECO:0000256" key="6">
    <source>
        <dbReference type="ARBA" id="ARBA00022833"/>
    </source>
</evidence>
<evidence type="ECO:0000256" key="5">
    <source>
        <dbReference type="ARBA" id="ARBA00022723"/>
    </source>
</evidence>
<evidence type="ECO:0000313" key="17">
    <source>
        <dbReference type="Proteomes" id="UP000479190"/>
    </source>
</evidence>
<evidence type="ECO:0000256" key="9">
    <source>
        <dbReference type="ARBA" id="ARBA00023008"/>
    </source>
</evidence>
<evidence type="ECO:0000256" key="7">
    <source>
        <dbReference type="ARBA" id="ARBA00022862"/>
    </source>
</evidence>
<dbReference type="InterPro" id="IPR024134">
    <property type="entry name" value="SOD_Cu/Zn_/chaperone"/>
</dbReference>
<dbReference type="FunFam" id="2.60.40.200:FF:000004">
    <property type="entry name" value="Copper chaperone for superoxide dismutase"/>
    <property type="match status" value="1"/>
</dbReference>
<dbReference type="AlphaFoldDB" id="A0A6H5IH88"/>
<dbReference type="Gene3D" id="2.60.40.200">
    <property type="entry name" value="Superoxide dismutase, copper/zinc binding domain"/>
    <property type="match status" value="1"/>
</dbReference>
<gene>
    <name evidence="16" type="ORF">TBRA_LOCUS7694</name>
</gene>
<comment type="cofactor">
    <cofactor evidence="1">
        <name>Zn(2+)</name>
        <dbReference type="ChEBI" id="CHEBI:29105"/>
    </cofactor>
</comment>
<dbReference type="EC" id="1.15.1.1" evidence="4"/>
<evidence type="ECO:0000256" key="4">
    <source>
        <dbReference type="ARBA" id="ARBA00012682"/>
    </source>
</evidence>
<dbReference type="InterPro" id="IPR006121">
    <property type="entry name" value="HMA_dom"/>
</dbReference>
<evidence type="ECO:0000256" key="3">
    <source>
        <dbReference type="ARBA" id="ARBA00010457"/>
    </source>
</evidence>
<dbReference type="OrthoDB" id="666972at2759"/>
<comment type="similarity">
    <text evidence="11">In the C-terminal section; belongs to the Cu-Zn superoxide dismutase family.</text>
</comment>
<evidence type="ECO:0000256" key="8">
    <source>
        <dbReference type="ARBA" id="ARBA00023002"/>
    </source>
</evidence>
<dbReference type="InterPro" id="IPR018152">
    <property type="entry name" value="SOD_Cu/Zn_BS"/>
</dbReference>
<comment type="cofactor">
    <cofactor evidence="2">
        <name>Cu(2+)</name>
        <dbReference type="ChEBI" id="CHEBI:29036"/>
    </cofactor>
</comment>
<dbReference type="PRINTS" id="PR00068">
    <property type="entry name" value="CUZNDISMTASE"/>
</dbReference>
<dbReference type="InterPro" id="IPR036423">
    <property type="entry name" value="SOD-like_Cu/Zn_dom_sf"/>
</dbReference>
<keyword evidence="6" id="KW-0862">Zinc</keyword>
<dbReference type="SUPFAM" id="SSF49329">
    <property type="entry name" value="Cu,Zn superoxide dismutase-like"/>
    <property type="match status" value="1"/>
</dbReference>
<dbReference type="Proteomes" id="UP000479190">
    <property type="component" value="Unassembled WGS sequence"/>
</dbReference>
<keyword evidence="8" id="KW-0560">Oxidoreductase</keyword>
<proteinExistence type="inferred from homology"/>
<keyword evidence="17" id="KW-1185">Reference proteome</keyword>
<evidence type="ECO:0000259" key="15">
    <source>
        <dbReference type="PROSITE" id="PS50846"/>
    </source>
</evidence>
<dbReference type="InterPro" id="IPR001424">
    <property type="entry name" value="SOD_Cu_Zn_dom"/>
</dbReference>
<evidence type="ECO:0000256" key="12">
    <source>
        <dbReference type="ARBA" id="ARBA00032899"/>
    </source>
</evidence>
<dbReference type="PROSITE" id="PS50846">
    <property type="entry name" value="HMA_2"/>
    <property type="match status" value="1"/>
</dbReference>
<evidence type="ECO:0000313" key="16">
    <source>
        <dbReference type="EMBL" id="CAB0035811.1"/>
    </source>
</evidence>
<organism evidence="16 17">
    <name type="scientific">Trichogramma brassicae</name>
    <dbReference type="NCBI Taxonomy" id="86971"/>
    <lineage>
        <taxon>Eukaryota</taxon>
        <taxon>Metazoa</taxon>
        <taxon>Ecdysozoa</taxon>
        <taxon>Arthropoda</taxon>
        <taxon>Hexapoda</taxon>
        <taxon>Insecta</taxon>
        <taxon>Pterygota</taxon>
        <taxon>Neoptera</taxon>
        <taxon>Endopterygota</taxon>
        <taxon>Hymenoptera</taxon>
        <taxon>Apocrita</taxon>
        <taxon>Proctotrupomorpha</taxon>
        <taxon>Chalcidoidea</taxon>
        <taxon>Trichogrammatidae</taxon>
        <taxon>Trichogramma</taxon>
    </lineage>
</organism>
<evidence type="ECO:0000256" key="11">
    <source>
        <dbReference type="ARBA" id="ARBA00025798"/>
    </source>
</evidence>
<dbReference type="Gene3D" id="3.30.70.100">
    <property type="match status" value="1"/>
</dbReference>
<evidence type="ECO:0000256" key="10">
    <source>
        <dbReference type="ARBA" id="ARBA00023157"/>
    </source>
</evidence>
<dbReference type="Pfam" id="PF00080">
    <property type="entry name" value="Sod_Cu"/>
    <property type="match status" value="1"/>
</dbReference>
<comment type="catalytic activity">
    <reaction evidence="13">
        <text>2 superoxide + 2 H(+) = H2O2 + O2</text>
        <dbReference type="Rhea" id="RHEA:20696"/>
        <dbReference type="ChEBI" id="CHEBI:15378"/>
        <dbReference type="ChEBI" id="CHEBI:15379"/>
        <dbReference type="ChEBI" id="CHEBI:16240"/>
        <dbReference type="ChEBI" id="CHEBI:18421"/>
        <dbReference type="EC" id="1.15.1.1"/>
    </reaction>
</comment>
<evidence type="ECO:0000256" key="2">
    <source>
        <dbReference type="ARBA" id="ARBA00001973"/>
    </source>
</evidence>
<comment type="similarity">
    <text evidence="3">Belongs to the Cu-Zn superoxide dismutase family.</text>
</comment>
<dbReference type="SUPFAM" id="SSF55008">
    <property type="entry name" value="HMA, heavy metal-associated domain"/>
    <property type="match status" value="1"/>
</dbReference>
<evidence type="ECO:0000256" key="14">
    <source>
        <dbReference type="ARBA" id="ARBA00072705"/>
    </source>
</evidence>
<dbReference type="CDD" id="cd00305">
    <property type="entry name" value="Cu-Zn_Superoxide_Dismutase"/>
    <property type="match status" value="1"/>
</dbReference>
<dbReference type="GO" id="GO:0004784">
    <property type="term" value="F:superoxide dismutase activity"/>
    <property type="evidence" value="ECO:0007669"/>
    <property type="project" value="UniProtKB-EC"/>
</dbReference>
<dbReference type="GO" id="GO:0005507">
    <property type="term" value="F:copper ion binding"/>
    <property type="evidence" value="ECO:0007669"/>
    <property type="project" value="InterPro"/>
</dbReference>
<dbReference type="EMBL" id="CADCXV010000800">
    <property type="protein sequence ID" value="CAB0035811.1"/>
    <property type="molecule type" value="Genomic_DNA"/>
</dbReference>
<evidence type="ECO:0000256" key="13">
    <source>
        <dbReference type="ARBA" id="ARBA00049204"/>
    </source>
</evidence>
<dbReference type="PANTHER" id="PTHR10003">
    <property type="entry name" value="SUPEROXIDE DISMUTASE CU-ZN -RELATED"/>
    <property type="match status" value="1"/>
</dbReference>
<keyword evidence="7" id="KW-0049">Antioxidant</keyword>